<evidence type="ECO:0000256" key="1">
    <source>
        <dbReference type="ARBA" id="ARBA00004120"/>
    </source>
</evidence>
<dbReference type="GO" id="GO:0005815">
    <property type="term" value="C:microtubule organizing center"/>
    <property type="evidence" value="ECO:0007669"/>
    <property type="project" value="TreeGrafter"/>
</dbReference>
<keyword evidence="5" id="KW-0206">Cytoskeleton</keyword>
<feature type="region of interest" description="Disordered" evidence="7">
    <location>
        <begin position="1"/>
        <end position="149"/>
    </location>
</feature>
<gene>
    <name evidence="8" type="ORF">EHAR0213_LOCUS14447</name>
</gene>
<comment type="similarity">
    <text evidence="2">Belongs to the IFT46 family.</text>
</comment>
<feature type="compositionally biased region" description="Acidic residues" evidence="7">
    <location>
        <begin position="112"/>
        <end position="127"/>
    </location>
</feature>
<evidence type="ECO:0000313" key="8">
    <source>
        <dbReference type="EMBL" id="CAE0355530.1"/>
    </source>
</evidence>
<reference evidence="8" key="1">
    <citation type="submission" date="2021-01" db="EMBL/GenBank/DDBJ databases">
        <authorList>
            <person name="Corre E."/>
            <person name="Pelletier E."/>
            <person name="Niang G."/>
            <person name="Scheremetjew M."/>
            <person name="Finn R."/>
            <person name="Kale V."/>
            <person name="Holt S."/>
            <person name="Cochrane G."/>
            <person name="Meng A."/>
            <person name="Brown T."/>
            <person name="Cohen L."/>
        </authorList>
    </citation>
    <scope>NUCLEOTIDE SEQUENCE</scope>
    <source>
        <strain evidence="8">FSP1.4</strain>
    </source>
</reference>
<accession>A0A7S3NFQ9</accession>
<dbReference type="GO" id="GO:0060271">
    <property type="term" value="P:cilium assembly"/>
    <property type="evidence" value="ECO:0007669"/>
    <property type="project" value="TreeGrafter"/>
</dbReference>
<keyword evidence="6" id="KW-0966">Cell projection</keyword>
<dbReference type="GO" id="GO:0030992">
    <property type="term" value="C:intraciliary transport particle B"/>
    <property type="evidence" value="ECO:0007669"/>
    <property type="project" value="TreeGrafter"/>
</dbReference>
<feature type="compositionally biased region" description="Polar residues" evidence="7">
    <location>
        <begin position="71"/>
        <end position="80"/>
    </location>
</feature>
<proteinExistence type="inferred from homology"/>
<keyword evidence="4" id="KW-0969">Cilium</keyword>
<dbReference type="GO" id="GO:0042073">
    <property type="term" value="P:intraciliary transport"/>
    <property type="evidence" value="ECO:0007669"/>
    <property type="project" value="InterPro"/>
</dbReference>
<dbReference type="AlphaFoldDB" id="A0A7S3NFQ9"/>
<dbReference type="GO" id="GO:0031514">
    <property type="term" value="C:motile cilium"/>
    <property type="evidence" value="ECO:0007669"/>
    <property type="project" value="TreeGrafter"/>
</dbReference>
<sequence length="279" mass="31597">MDEDDNEALDMGDNELDLDDSENGNDDEGEQQFDEGEQQFDEGEQQFDDGDMEQNQDDEDDEEFDQNPENSQQPSFPKSNKFNENEPKQPSGQKGAIVGAKAVENQPHDLEFDLDDSEEIDTEEEQDNQQNAFVQKSDKGNAGSNSDIQENNEEEIPGAYNAANYANLKVSSEVKELFEYIGRYKPQRIELDTTFKPFIPEFIPNVGEVDAYLKMPKPDGSKETLGIEVLDEPALNTVDKAVLEMKYIQIKKTTKAVAMKVHSIENGEKNPKLIENWIK</sequence>
<evidence type="ECO:0000256" key="2">
    <source>
        <dbReference type="ARBA" id="ARBA00007700"/>
    </source>
</evidence>
<dbReference type="PANTHER" id="PTHR13376">
    <property type="entry name" value="INTRAFLAGELLAR TRANSPORT PROTEIN 46 HOMOLOG"/>
    <property type="match status" value="1"/>
</dbReference>
<name>A0A7S3NFQ9_9SPIT</name>
<dbReference type="InterPro" id="IPR022088">
    <property type="entry name" value="Intraflagellar_transp_cmplxB"/>
</dbReference>
<evidence type="ECO:0000256" key="7">
    <source>
        <dbReference type="SAM" id="MobiDB-lite"/>
    </source>
</evidence>
<feature type="compositionally biased region" description="Acidic residues" evidence="7">
    <location>
        <begin position="1"/>
        <end position="66"/>
    </location>
</feature>
<protein>
    <submittedName>
        <fullName evidence="8">Uncharacterized protein</fullName>
    </submittedName>
</protein>
<dbReference type="EMBL" id="HBII01034678">
    <property type="protein sequence ID" value="CAE0355530.1"/>
    <property type="molecule type" value="Transcribed_RNA"/>
</dbReference>
<dbReference type="PANTHER" id="PTHR13376:SF0">
    <property type="entry name" value="INTRAFLAGELLAR TRANSPORT PROTEIN 46 HOMOLOG"/>
    <property type="match status" value="1"/>
</dbReference>
<evidence type="ECO:0000256" key="6">
    <source>
        <dbReference type="ARBA" id="ARBA00023273"/>
    </source>
</evidence>
<comment type="subcellular location">
    <subcellularLocation>
        <location evidence="1">Cytoplasm</location>
        <location evidence="1">Cytoskeleton</location>
        <location evidence="1">Cilium basal body</location>
    </subcellularLocation>
</comment>
<organism evidence="8">
    <name type="scientific">Euplotes harpa</name>
    <dbReference type="NCBI Taxonomy" id="151035"/>
    <lineage>
        <taxon>Eukaryota</taxon>
        <taxon>Sar</taxon>
        <taxon>Alveolata</taxon>
        <taxon>Ciliophora</taxon>
        <taxon>Intramacronucleata</taxon>
        <taxon>Spirotrichea</taxon>
        <taxon>Hypotrichia</taxon>
        <taxon>Euplotida</taxon>
        <taxon>Euplotidae</taxon>
        <taxon>Euplotes</taxon>
    </lineage>
</organism>
<keyword evidence="3" id="KW-0963">Cytoplasm</keyword>
<evidence type="ECO:0000256" key="5">
    <source>
        <dbReference type="ARBA" id="ARBA00023212"/>
    </source>
</evidence>
<dbReference type="Pfam" id="PF12317">
    <property type="entry name" value="IFT46_B_C"/>
    <property type="match status" value="1"/>
</dbReference>
<evidence type="ECO:0000256" key="4">
    <source>
        <dbReference type="ARBA" id="ARBA00023069"/>
    </source>
</evidence>
<evidence type="ECO:0000256" key="3">
    <source>
        <dbReference type="ARBA" id="ARBA00022490"/>
    </source>
</evidence>